<gene>
    <name evidence="2" type="ORF">SKA53_08646</name>
</gene>
<reference evidence="2 3" key="1">
    <citation type="submission" date="2006-01" db="EMBL/GenBank/DDBJ databases">
        <authorList>
            <person name="Hagstrom A."/>
            <person name="Ferriera S."/>
            <person name="Johnson J."/>
            <person name="Kravitz S."/>
            <person name="Halpern A."/>
            <person name="Remington K."/>
            <person name="Beeson K."/>
            <person name="Tran B."/>
            <person name="Rogers Y.-H."/>
            <person name="Friedman R."/>
            <person name="Venter J.C."/>
        </authorList>
    </citation>
    <scope>NUCLEOTIDE SEQUENCE [LARGE SCALE GENOMIC DNA]</scope>
    <source>
        <strain evidence="2 3">SKA53</strain>
    </source>
</reference>
<dbReference type="HOGENOM" id="CLU_111458_2_0_5"/>
<dbReference type="Proteomes" id="UP000004507">
    <property type="component" value="Unassembled WGS sequence"/>
</dbReference>
<dbReference type="EMBL" id="AAMS01000006">
    <property type="protein sequence ID" value="EAQ06161.1"/>
    <property type="molecule type" value="Genomic_DNA"/>
</dbReference>
<keyword evidence="1" id="KW-1133">Transmembrane helix</keyword>
<dbReference type="STRING" id="314232.SKA53_08646"/>
<comment type="caution">
    <text evidence="2">The sequence shown here is derived from an EMBL/GenBank/DDBJ whole genome shotgun (WGS) entry which is preliminary data.</text>
</comment>
<dbReference type="RefSeq" id="WP_007205681.1">
    <property type="nucleotide sequence ID" value="NZ_CH672414.1"/>
</dbReference>
<proteinExistence type="predicted"/>
<evidence type="ECO:0000313" key="2">
    <source>
        <dbReference type="EMBL" id="EAQ06161.1"/>
    </source>
</evidence>
<sequence>MTANLQKPREFTGKHMLAVMLGGFGIIISVNLGMAYLAISTFPGVEARSTYVASQTFEANRTAQDALGWDVVATLDDGLLTLAIQDADSIPVQPKVQKAIFGRATHTGEDHTPDFTWTGTALIAMVPSRDGYWNLRLELESADGTIFRRRIQLRDR</sequence>
<dbReference type="OrthoDB" id="1495896at2"/>
<dbReference type="Pfam" id="PF05751">
    <property type="entry name" value="FixH"/>
    <property type="match status" value="1"/>
</dbReference>
<keyword evidence="1" id="KW-0812">Transmembrane</keyword>
<accession>A3V7E5</accession>
<dbReference type="AlphaFoldDB" id="A3V7E5"/>
<dbReference type="eggNOG" id="COG5456">
    <property type="taxonomic scope" value="Bacteria"/>
</dbReference>
<keyword evidence="1" id="KW-0472">Membrane</keyword>
<dbReference type="InterPro" id="IPR008620">
    <property type="entry name" value="FixH"/>
</dbReference>
<evidence type="ECO:0000313" key="3">
    <source>
        <dbReference type="Proteomes" id="UP000004507"/>
    </source>
</evidence>
<keyword evidence="3" id="KW-1185">Reference proteome</keyword>
<name>A3V7E5_9RHOB</name>
<protein>
    <submittedName>
        <fullName evidence="2">FixH protein, putative</fullName>
    </submittedName>
</protein>
<evidence type="ECO:0000256" key="1">
    <source>
        <dbReference type="SAM" id="Phobius"/>
    </source>
</evidence>
<feature type="transmembrane region" description="Helical" evidence="1">
    <location>
        <begin position="16"/>
        <end position="39"/>
    </location>
</feature>
<organism evidence="2 3">
    <name type="scientific">Yoonia vestfoldensis SKA53</name>
    <dbReference type="NCBI Taxonomy" id="314232"/>
    <lineage>
        <taxon>Bacteria</taxon>
        <taxon>Pseudomonadati</taxon>
        <taxon>Pseudomonadota</taxon>
        <taxon>Alphaproteobacteria</taxon>
        <taxon>Rhodobacterales</taxon>
        <taxon>Paracoccaceae</taxon>
        <taxon>Yoonia</taxon>
    </lineage>
</organism>